<dbReference type="InterPro" id="IPR051539">
    <property type="entry name" value="T4SS-coupling_protein"/>
</dbReference>
<dbReference type="GO" id="GO:0005886">
    <property type="term" value="C:plasma membrane"/>
    <property type="evidence" value="ECO:0007669"/>
    <property type="project" value="UniProtKB-SubCell"/>
</dbReference>
<dbReference type="NCBIfam" id="NF045973">
    <property type="entry name" value="conju_CD1115"/>
    <property type="match status" value="1"/>
</dbReference>
<evidence type="ECO:0000256" key="5">
    <source>
        <dbReference type="ARBA" id="ARBA00022989"/>
    </source>
</evidence>
<protein>
    <submittedName>
        <fullName evidence="9">Type IV secretion system protein VirD4</fullName>
    </submittedName>
</protein>
<feature type="transmembrane region" description="Helical" evidence="8">
    <location>
        <begin position="52"/>
        <end position="74"/>
    </location>
</feature>
<keyword evidence="3" id="KW-1003">Cell membrane</keyword>
<evidence type="ECO:0000256" key="7">
    <source>
        <dbReference type="SAM" id="MobiDB-lite"/>
    </source>
</evidence>
<dbReference type="Proteomes" id="UP000184612">
    <property type="component" value="Unassembled WGS sequence"/>
</dbReference>
<dbReference type="STRING" id="1121345.SAMN02745217_00880"/>
<evidence type="ECO:0000256" key="8">
    <source>
        <dbReference type="SAM" id="Phobius"/>
    </source>
</evidence>
<evidence type="ECO:0000256" key="6">
    <source>
        <dbReference type="ARBA" id="ARBA00023136"/>
    </source>
</evidence>
<dbReference type="PANTHER" id="PTHR37937:SF1">
    <property type="entry name" value="CONJUGATIVE TRANSFER: DNA TRANSPORT"/>
    <property type="match status" value="1"/>
</dbReference>
<proteinExistence type="inferred from homology"/>
<dbReference type="InterPro" id="IPR003688">
    <property type="entry name" value="TraG/VirD4"/>
</dbReference>
<comment type="similarity">
    <text evidence="2">Belongs to the VirD4/TraG family.</text>
</comment>
<dbReference type="RefSeq" id="WP_073587533.1">
    <property type="nucleotide sequence ID" value="NZ_FRFD01000003.1"/>
</dbReference>
<evidence type="ECO:0000313" key="9">
    <source>
        <dbReference type="EMBL" id="SHO45229.1"/>
    </source>
</evidence>
<dbReference type="OrthoDB" id="9766496at2"/>
<dbReference type="PANTHER" id="PTHR37937">
    <property type="entry name" value="CONJUGATIVE TRANSFER: DNA TRANSPORT"/>
    <property type="match status" value="1"/>
</dbReference>
<keyword evidence="4 8" id="KW-0812">Transmembrane</keyword>
<evidence type="ECO:0000256" key="4">
    <source>
        <dbReference type="ARBA" id="ARBA00022692"/>
    </source>
</evidence>
<dbReference type="EMBL" id="FRFD01000003">
    <property type="protein sequence ID" value="SHO45229.1"/>
    <property type="molecule type" value="Genomic_DNA"/>
</dbReference>
<accession>A0A1M7Y0P1</accession>
<evidence type="ECO:0000256" key="1">
    <source>
        <dbReference type="ARBA" id="ARBA00004651"/>
    </source>
</evidence>
<keyword evidence="6 8" id="KW-0472">Membrane</keyword>
<keyword evidence="5 8" id="KW-1133">Transmembrane helix</keyword>
<evidence type="ECO:0000313" key="10">
    <source>
        <dbReference type="Proteomes" id="UP000184612"/>
    </source>
</evidence>
<dbReference type="InterPro" id="IPR027417">
    <property type="entry name" value="P-loop_NTPase"/>
</dbReference>
<feature type="compositionally biased region" description="Basic residues" evidence="7">
    <location>
        <begin position="576"/>
        <end position="586"/>
    </location>
</feature>
<organism evidence="9 10">
    <name type="scientific">Anaerocolumna xylanovorans DSM 12503</name>
    <dbReference type="NCBI Taxonomy" id="1121345"/>
    <lineage>
        <taxon>Bacteria</taxon>
        <taxon>Bacillati</taxon>
        <taxon>Bacillota</taxon>
        <taxon>Clostridia</taxon>
        <taxon>Lachnospirales</taxon>
        <taxon>Lachnospiraceae</taxon>
        <taxon>Anaerocolumna</taxon>
    </lineage>
</organism>
<sequence length="622" mass="69536">MLYAGGYLSQLIGNYNRWQRNGGYPGDGTAPLVPSVSPIECLKAVFDFPYGLYGIFLCAVLLILLFALVMKLGFGDKGEYDRERNLTYSRKGTYGTAGFMTEDERDEVLELVTDIRKSRGTILGKLDGKIVCVPEKTRMNKNIAVYGAPGSMKSRAYARNMIFQCVARGESLIITDPKSELYEDMSEYLRQNGYTVKVFNLVNPQNSDSWNCLAEIEGQELMAQLFSDVVIKNTGSEKGDHFWDNSELNLLKALVLYVEQGYPPEGKNIGQVYQLLTLNSEKELNSLFEVLPVGHPAKAPFNIFKQAGDTVRSGIIIGLGTRLQVFQNKLIRRITSFDEIDLTLPGQEKCAYFCITSDQDSTFDFLSSLFLSFLFIKLVRYADIHGKGGRLPVDVHILADELANIGTIWDLTKKSSTIRSRGISLSVIFQNLAQMQNRYPDNQWQEIIGNCDVQLFLGCTDELTAKFISDRTGEVTIGVASKAKQLGTWRISDYTPEYRETSSVGKRKLLTMDEVLRLPVDKALVILRGQKVLKVDKYDYSLHPEAKKLSPSKASSHIPDWLTKADEPEFNAPKGAAKRPAQKKTKVPPVPEAETKDKAKQPSQEAGKKPAIIQTDKDSIMS</sequence>
<keyword evidence="10" id="KW-1185">Reference proteome</keyword>
<gene>
    <name evidence="9" type="ORF">SAMN02745217_00880</name>
</gene>
<name>A0A1M7Y0P1_9FIRM</name>
<feature type="region of interest" description="Disordered" evidence="7">
    <location>
        <begin position="548"/>
        <end position="622"/>
    </location>
</feature>
<reference evidence="9 10" key="1">
    <citation type="submission" date="2016-12" db="EMBL/GenBank/DDBJ databases">
        <authorList>
            <person name="Song W.-J."/>
            <person name="Kurnit D.M."/>
        </authorList>
    </citation>
    <scope>NUCLEOTIDE SEQUENCE [LARGE SCALE GENOMIC DNA]</scope>
    <source>
        <strain evidence="9 10">DSM 12503</strain>
    </source>
</reference>
<evidence type="ECO:0000256" key="2">
    <source>
        <dbReference type="ARBA" id="ARBA00008806"/>
    </source>
</evidence>
<dbReference type="Pfam" id="PF02534">
    <property type="entry name" value="T4SS-DNA_transf"/>
    <property type="match status" value="1"/>
</dbReference>
<dbReference type="Gene3D" id="3.40.50.300">
    <property type="entry name" value="P-loop containing nucleotide triphosphate hydrolases"/>
    <property type="match status" value="2"/>
</dbReference>
<evidence type="ECO:0000256" key="3">
    <source>
        <dbReference type="ARBA" id="ARBA00022475"/>
    </source>
</evidence>
<dbReference type="AlphaFoldDB" id="A0A1M7Y0P1"/>
<dbReference type="SUPFAM" id="SSF52540">
    <property type="entry name" value="P-loop containing nucleoside triphosphate hydrolases"/>
    <property type="match status" value="1"/>
</dbReference>
<dbReference type="CDD" id="cd01127">
    <property type="entry name" value="TrwB_TraG_TraD_VirD4"/>
    <property type="match status" value="1"/>
</dbReference>
<comment type="subcellular location">
    <subcellularLocation>
        <location evidence="1">Cell membrane</location>
        <topology evidence="1">Multi-pass membrane protein</topology>
    </subcellularLocation>
</comment>